<dbReference type="AlphaFoldDB" id="A0AAU9JHQ0"/>
<dbReference type="Proteomes" id="UP001162131">
    <property type="component" value="Unassembled WGS sequence"/>
</dbReference>
<accession>A0AAU9JHQ0</accession>
<organism evidence="2 3">
    <name type="scientific">Blepharisma stoltei</name>
    <dbReference type="NCBI Taxonomy" id="1481888"/>
    <lineage>
        <taxon>Eukaryota</taxon>
        <taxon>Sar</taxon>
        <taxon>Alveolata</taxon>
        <taxon>Ciliophora</taxon>
        <taxon>Postciliodesmatophora</taxon>
        <taxon>Heterotrichea</taxon>
        <taxon>Heterotrichida</taxon>
        <taxon>Blepharismidae</taxon>
        <taxon>Blepharisma</taxon>
    </lineage>
</organism>
<evidence type="ECO:0000313" key="2">
    <source>
        <dbReference type="EMBL" id="CAG9320307.1"/>
    </source>
</evidence>
<keyword evidence="1" id="KW-0812">Transmembrane</keyword>
<keyword evidence="1" id="KW-1133">Transmembrane helix</keyword>
<comment type="caution">
    <text evidence="2">The sequence shown here is derived from an EMBL/GenBank/DDBJ whole genome shotgun (WGS) entry which is preliminary data.</text>
</comment>
<protein>
    <submittedName>
        <fullName evidence="2">Uncharacterized protein</fullName>
    </submittedName>
</protein>
<feature type="transmembrane region" description="Helical" evidence="1">
    <location>
        <begin position="173"/>
        <end position="196"/>
    </location>
</feature>
<evidence type="ECO:0000256" key="1">
    <source>
        <dbReference type="SAM" id="Phobius"/>
    </source>
</evidence>
<reference evidence="2" key="1">
    <citation type="submission" date="2021-09" db="EMBL/GenBank/DDBJ databases">
        <authorList>
            <consortium name="AG Swart"/>
            <person name="Singh M."/>
            <person name="Singh A."/>
            <person name="Seah K."/>
            <person name="Emmerich C."/>
        </authorList>
    </citation>
    <scope>NUCLEOTIDE SEQUENCE</scope>
    <source>
        <strain evidence="2">ATCC30299</strain>
    </source>
</reference>
<keyword evidence="3" id="KW-1185">Reference proteome</keyword>
<keyword evidence="1" id="KW-0472">Membrane</keyword>
<proteinExistence type="predicted"/>
<gene>
    <name evidence="2" type="ORF">BSTOLATCC_MIC26227</name>
</gene>
<feature type="transmembrane region" description="Helical" evidence="1">
    <location>
        <begin position="443"/>
        <end position="464"/>
    </location>
</feature>
<evidence type="ECO:0000313" key="3">
    <source>
        <dbReference type="Proteomes" id="UP001162131"/>
    </source>
</evidence>
<feature type="transmembrane region" description="Helical" evidence="1">
    <location>
        <begin position="257"/>
        <end position="280"/>
    </location>
</feature>
<name>A0AAU9JHQ0_9CILI</name>
<sequence>MVVDVSHSLSMSAFNRMGRLLYDIGLCSDYARTIDRQAISRSQPSSLAENLEFFSNIMQDLEIIQKYLLSDFSKWSYCSSSDILIQPYIPIWLFHEDQFNIIYENLYDTVSRFIVTGNSFISEIKSNITHEDNAKFLIMNGLGYTWDYLNMTMTGIVDCEVNRVKSTGINIKALLYAGFSALGALVLIVIGFIILVSRKHDEYWNFILNNAQPSLAKLKIACIERLITAHGVDYSSETANTSRIIKKKIKTKIYIGYMIRLMIFLGIGASYYLLLELYLYPKCETMMINRPKFINSFNLKRSLLSRLLIFSRDIYSPYFTDIFNKNYEFPSSKIMLESTAITLYQQVKLLRNHEFMDLMSDELKSRAFEHETNSILDFSQYGIENAIISLINEIISISHIENLPSFVLPILVTYSVAIQTEIGQEFDLADRDSKRFIEDELKIIIDVMIIYSSAMCALFFFYYLPYLNYEINKLKKFAILPVILSMEAE</sequence>
<dbReference type="EMBL" id="CAJZBQ010000025">
    <property type="protein sequence ID" value="CAG9320307.1"/>
    <property type="molecule type" value="Genomic_DNA"/>
</dbReference>